<dbReference type="AlphaFoldDB" id="A0A1M7ZCK3"/>
<sequence>MVSFQWKCTNKIYIPDIQVSTRDNIISDNSNNSPNTDFEENLGIPPIDKTENPTEVRFYLHDTSNGTTSLKLIGLLNQEWQALHFEDTLDSKSLKCEKLDVTEGQIRATIRVLFNYGLAYLPNQSDLITKIEGFHEKLDLVKSMDINPNDHSSYTMEFNIKGKYRIIQFSNPDFYSKVFPDVKEFNQYSAIVETFRVMIPSQ</sequence>
<dbReference type="Proteomes" id="UP000184609">
    <property type="component" value="Unassembled WGS sequence"/>
</dbReference>
<reference evidence="3" key="1">
    <citation type="submission" date="2016-12" db="EMBL/GenBank/DDBJ databases">
        <authorList>
            <person name="Varghese N."/>
            <person name="Submissions S."/>
        </authorList>
    </citation>
    <scope>NUCLEOTIDE SEQUENCE [LARGE SCALE GENOMIC DNA]</scope>
    <source>
        <strain evidence="3">DSM 25035</strain>
    </source>
</reference>
<accession>A0A1M7ZCK3</accession>
<proteinExistence type="predicted"/>
<gene>
    <name evidence="2" type="ORF">SAMN04488108_2195</name>
</gene>
<name>A0A1M7ZCK3_9BACT</name>
<keyword evidence="3" id="KW-1185">Reference proteome</keyword>
<dbReference type="OrthoDB" id="851349at2"/>
<feature type="region of interest" description="Disordered" evidence="1">
    <location>
        <begin position="25"/>
        <end position="46"/>
    </location>
</feature>
<evidence type="ECO:0000313" key="3">
    <source>
        <dbReference type="Proteomes" id="UP000184609"/>
    </source>
</evidence>
<organism evidence="2 3">
    <name type="scientific">Algoriphagus zhangzhouensis</name>
    <dbReference type="NCBI Taxonomy" id="1073327"/>
    <lineage>
        <taxon>Bacteria</taxon>
        <taxon>Pseudomonadati</taxon>
        <taxon>Bacteroidota</taxon>
        <taxon>Cytophagia</taxon>
        <taxon>Cytophagales</taxon>
        <taxon>Cyclobacteriaceae</taxon>
        <taxon>Algoriphagus</taxon>
    </lineage>
</organism>
<evidence type="ECO:0000313" key="2">
    <source>
        <dbReference type="EMBL" id="SHO62614.1"/>
    </source>
</evidence>
<dbReference type="STRING" id="1073327.SAMN04488108_2195"/>
<protein>
    <submittedName>
        <fullName evidence="2">Uncharacterized protein</fullName>
    </submittedName>
</protein>
<evidence type="ECO:0000256" key="1">
    <source>
        <dbReference type="SAM" id="MobiDB-lite"/>
    </source>
</evidence>
<dbReference type="EMBL" id="FRXN01000003">
    <property type="protein sequence ID" value="SHO62614.1"/>
    <property type="molecule type" value="Genomic_DNA"/>
</dbReference>